<keyword evidence="2" id="KW-1185">Reference proteome</keyword>
<dbReference type="RefSeq" id="WP_104418572.1">
    <property type="nucleotide sequence ID" value="NZ_PTJC01000005.1"/>
</dbReference>
<evidence type="ECO:0000313" key="2">
    <source>
        <dbReference type="Proteomes" id="UP000237662"/>
    </source>
</evidence>
<dbReference type="Proteomes" id="UP000237662">
    <property type="component" value="Unassembled WGS sequence"/>
</dbReference>
<proteinExistence type="predicted"/>
<reference evidence="1 2" key="1">
    <citation type="submission" date="2018-02" db="EMBL/GenBank/DDBJ databases">
        <title>Genomic Encyclopedia of Archaeal and Bacterial Type Strains, Phase II (KMG-II): from individual species to whole genera.</title>
        <authorList>
            <person name="Goeker M."/>
        </authorList>
    </citation>
    <scope>NUCLEOTIDE SEQUENCE [LARGE SCALE GENOMIC DNA]</scope>
    <source>
        <strain evidence="1 2">DSM 29526</strain>
    </source>
</reference>
<dbReference type="EMBL" id="PTJC01000005">
    <property type="protein sequence ID" value="PPK87994.1"/>
    <property type="molecule type" value="Genomic_DNA"/>
</dbReference>
<dbReference type="Gene3D" id="3.40.50.11350">
    <property type="match status" value="1"/>
</dbReference>
<evidence type="ECO:0000313" key="1">
    <source>
        <dbReference type="EMBL" id="PPK87994.1"/>
    </source>
</evidence>
<dbReference type="OrthoDB" id="639736at2"/>
<evidence type="ECO:0008006" key="3">
    <source>
        <dbReference type="Google" id="ProtNLM"/>
    </source>
</evidence>
<gene>
    <name evidence="1" type="ORF">CLV84_0956</name>
</gene>
<comment type="caution">
    <text evidence="1">The sequence shown here is derived from an EMBL/GenBank/DDBJ whole genome shotgun (WGS) entry which is preliminary data.</text>
</comment>
<organism evidence="1 2">
    <name type="scientific">Neolewinella xylanilytica</name>
    <dbReference type="NCBI Taxonomy" id="1514080"/>
    <lineage>
        <taxon>Bacteria</taxon>
        <taxon>Pseudomonadati</taxon>
        <taxon>Bacteroidota</taxon>
        <taxon>Saprospiria</taxon>
        <taxon>Saprospirales</taxon>
        <taxon>Lewinellaceae</taxon>
        <taxon>Neolewinella</taxon>
    </lineage>
</organism>
<sequence length="293" mass="34290">MLVLVDKEGQLCNRLWSYAPFIAYALHHDIAVRVLYLGPYHEAFEDLGRFPRITFPEWSSRSYDYLKQLTHLVHRLPRSLRRALRVDSLRFGDPAYERVKPLDRDGLVLVQSWRAPVPQRYMQSEHDRIRELFRFRRESTTKVDALLSRELRPDDILVGIHLRRGDYATYRDGEYYYDDATYAAFLRQLPAQFPGKRLRVLLCSNEAIRPEAFAEFAHFSVPDATGVEDLYALSRCDYIMGPPSTYSMWASYYGRVPLLFLESAATPVKREDFSVIIHQNHFANGRVLYGESR</sequence>
<name>A0A2S6I917_9BACT</name>
<accession>A0A2S6I917</accession>
<protein>
    <recommendedName>
        <fullName evidence="3">Glycosyl transferase family 11</fullName>
    </recommendedName>
</protein>
<dbReference type="AlphaFoldDB" id="A0A2S6I917"/>